<dbReference type="EMBL" id="CAJOBF010004534">
    <property type="protein sequence ID" value="CAF4142636.1"/>
    <property type="molecule type" value="Genomic_DNA"/>
</dbReference>
<protein>
    <submittedName>
        <fullName evidence="5">Uncharacterized protein</fullName>
    </submittedName>
</protein>
<dbReference type="AlphaFoldDB" id="A0A820BLW4"/>
<dbReference type="Proteomes" id="UP000663842">
    <property type="component" value="Unassembled WGS sequence"/>
</dbReference>
<dbReference type="Proteomes" id="UP000681967">
    <property type="component" value="Unassembled WGS sequence"/>
</dbReference>
<evidence type="ECO:0000313" key="2">
    <source>
        <dbReference type="EMBL" id="CAF3966612.1"/>
    </source>
</evidence>
<gene>
    <name evidence="1" type="ORF">BYL167_LOCUS9343</name>
    <name evidence="2" type="ORF">GIL414_LOCUS9923</name>
    <name evidence="5" type="ORF">OVN521_LOCUS26053</name>
    <name evidence="3" type="ORF">SMN809_LOCUS11186</name>
    <name evidence="4" type="ORF">UXM345_LOCUS24657</name>
</gene>
<proteinExistence type="predicted"/>
<accession>A0A820BLW4</accession>
<organism evidence="5 6">
    <name type="scientific">Rotaria magnacalcarata</name>
    <dbReference type="NCBI Taxonomy" id="392030"/>
    <lineage>
        <taxon>Eukaryota</taxon>
        <taxon>Metazoa</taxon>
        <taxon>Spiralia</taxon>
        <taxon>Gnathifera</taxon>
        <taxon>Rotifera</taxon>
        <taxon>Eurotatoria</taxon>
        <taxon>Bdelloidea</taxon>
        <taxon>Philodinida</taxon>
        <taxon>Philodinidae</taxon>
        <taxon>Rotaria</taxon>
    </lineage>
</organism>
<dbReference type="GO" id="GO:0032324">
    <property type="term" value="P:molybdopterin cofactor biosynthetic process"/>
    <property type="evidence" value="ECO:0007669"/>
    <property type="project" value="InterPro"/>
</dbReference>
<evidence type="ECO:0000313" key="5">
    <source>
        <dbReference type="EMBL" id="CAF4194860.1"/>
    </source>
</evidence>
<evidence type="ECO:0000313" key="3">
    <source>
        <dbReference type="EMBL" id="CAF3987091.1"/>
    </source>
</evidence>
<dbReference type="Proteomes" id="UP000681720">
    <property type="component" value="Unassembled WGS sequence"/>
</dbReference>
<evidence type="ECO:0000313" key="1">
    <source>
        <dbReference type="EMBL" id="CAF3918000.1"/>
    </source>
</evidence>
<keyword evidence="6" id="KW-1185">Reference proteome</keyword>
<name>A0A820BLW4_9BILA</name>
<dbReference type="EMBL" id="CAJOBI010003982">
    <property type="protein sequence ID" value="CAF3987091.1"/>
    <property type="molecule type" value="Genomic_DNA"/>
</dbReference>
<dbReference type="Proteomes" id="UP000663866">
    <property type="component" value="Unassembled WGS sequence"/>
</dbReference>
<dbReference type="Proteomes" id="UP000676336">
    <property type="component" value="Unassembled WGS sequence"/>
</dbReference>
<reference evidence="5" key="1">
    <citation type="submission" date="2021-02" db="EMBL/GenBank/DDBJ databases">
        <authorList>
            <person name="Nowell W R."/>
        </authorList>
    </citation>
    <scope>NUCLEOTIDE SEQUENCE</scope>
</reference>
<comment type="caution">
    <text evidence="5">The sequence shown here is derived from an EMBL/GenBank/DDBJ whole genome shotgun (WGS) entry which is preliminary data.</text>
</comment>
<sequence length="124" mass="14573">MQRPVETGKNVRLWPTELRFFARLGLQTIHVYDRPRVAVLSIDSNKIMLMNIHILKLAYESFYSVIYFNQSIDHLDLRTEYIRVVVEWSTKSSIPIVFIVPPDVQCSLRLLSARRCEGLDDYSR</sequence>
<evidence type="ECO:0000313" key="4">
    <source>
        <dbReference type="EMBL" id="CAF4142636.1"/>
    </source>
</evidence>
<dbReference type="Gene3D" id="2.40.340.10">
    <property type="entry name" value="MoeA, C-terminal, domain IV"/>
    <property type="match status" value="1"/>
</dbReference>
<dbReference type="InterPro" id="IPR036688">
    <property type="entry name" value="MoeA_C_domain_IV_sf"/>
</dbReference>
<dbReference type="EMBL" id="CAJOBJ010003470">
    <property type="protein sequence ID" value="CAF3966612.1"/>
    <property type="molecule type" value="Genomic_DNA"/>
</dbReference>
<dbReference type="EMBL" id="CAJOBG010006698">
    <property type="protein sequence ID" value="CAF4194860.1"/>
    <property type="molecule type" value="Genomic_DNA"/>
</dbReference>
<dbReference type="EMBL" id="CAJOBH010002674">
    <property type="protein sequence ID" value="CAF3918000.1"/>
    <property type="molecule type" value="Genomic_DNA"/>
</dbReference>
<evidence type="ECO:0000313" key="6">
    <source>
        <dbReference type="Proteomes" id="UP000663866"/>
    </source>
</evidence>